<evidence type="ECO:0000256" key="4">
    <source>
        <dbReference type="ARBA" id="ARBA00022741"/>
    </source>
</evidence>
<comment type="similarity">
    <text evidence="11">Belongs to the ABC transporter superfamily. UvrA family.</text>
</comment>
<keyword evidence="16" id="KW-1185">Reference proteome</keyword>
<dbReference type="InterPro" id="IPR017871">
    <property type="entry name" value="ABC_transporter-like_CS"/>
</dbReference>
<dbReference type="InterPro" id="IPR003593">
    <property type="entry name" value="AAA+_ATPase"/>
</dbReference>
<dbReference type="SMART" id="SM00382">
    <property type="entry name" value="AAA"/>
    <property type="match status" value="2"/>
</dbReference>
<dbReference type="Gene3D" id="1.10.8.280">
    <property type="entry name" value="ABC transporter ATPase domain-like"/>
    <property type="match status" value="1"/>
</dbReference>
<dbReference type="AlphaFoldDB" id="A0A1Z3CGP2"/>
<dbReference type="PANTHER" id="PTHR43152:SF3">
    <property type="entry name" value="UVRABC SYSTEM PROTEIN A"/>
    <property type="match status" value="1"/>
</dbReference>
<dbReference type="InterPro" id="IPR036410">
    <property type="entry name" value="HSP_DnaJ_Cys-rich_dom_sf"/>
</dbReference>
<organism evidence="15 16">
    <name type="scientific">Fusobacterium nucleatum subsp. polymorphum</name>
    <name type="common">Fusobacterium polymorphum</name>
    <dbReference type="NCBI Taxonomy" id="76857"/>
    <lineage>
        <taxon>Bacteria</taxon>
        <taxon>Fusobacteriati</taxon>
        <taxon>Fusobacteriota</taxon>
        <taxon>Fusobacteriia</taxon>
        <taxon>Fusobacteriales</taxon>
        <taxon>Fusobacteriaceae</taxon>
        <taxon>Fusobacterium</taxon>
    </lineage>
</organism>
<dbReference type="GO" id="GO:0003677">
    <property type="term" value="F:DNA binding"/>
    <property type="evidence" value="ECO:0007669"/>
    <property type="project" value="UniProtKB-KW"/>
</dbReference>
<sequence length="1046" mass="121283">MKINKLIANNLKQVTCQIEKDSSLGIVGLSGSGKSTFCLTIADETLKRIVTLLPKSEYRFLFSEKLFSNYSAQAIESLPLVFYLKKTSFSANPRSTVGTHTGIFKEIRIEYAKYFKKIPEFFSFNNSIMWCPKCKGRGTIAEKECPECLGSRYKKEINDFSIEIMKKKYSIIDINNISADKLLEISKFLNLSFSKIKLIENMIKLDIGYLSLDRKINTLSGGEMVRLLLAEFITECQNSLIIIDEISIGLDHNTLLKVINCISELGSKNQIWLIDHSKVVIDATNKKIIFGPKSGKNGGEIIEKELDIPQVFCKINESKVEDYYIFKNLSKRNINIDNLLIPKNRITSITGESGCGKSTLVKECIIPIFKKNYKEIPYEIIGQDKNQSVTSKSTIATFLDIKKKLEKYDKNIMDLDLVDVEPLLTRDKVLKLQVNMLLELGLGYLSFNRKIQTLSTGEFQCLHLVSKIFEKNSEKEILLIFDEPSKGLSQNILNSFMKILRDIIKHSKKTAIIIEHNSYLLECSDYIMDFGKRKESIEELKLIPSKKWILEFKKNFVCNNKKIASNIENKKGIEIIDKDIEKVFQKYENIFKGGILKNFSQTAQWIYSDYRYEGIEPVIAIDLENQLYSKNTFLFEIAGIINSIIALTHTNNVKEFDFYSKENLCECCKGTGKIETIKIDEIIKNNNKNIWDGLFYEDIMSALKKYNFTKIKFLFKEIKKIENYDLNKNYSEMSDIEKEIFLYGYWKNTFYDSNKKVQRRWKGIIYLIKKYMRSSESIFKKIIKENSEETRCPVCKGNILKHNIPLDVNGKDIRSIITSKIKENKTLLIKIPQIKEILEILDEDTFLNTDVSLLSEKKQVILKILEIKYASFLGYTIVLKNTLPFIDDIQKNINEISKNNRLFLLDYKKISCTKEEILEAYYENNKLKRTSYLYEIFGYKKISTIINKIRKEKVCQYCNGKGKLREENLYENIDITETPCSFCNETGLSIEGLNTEIEGISIKEWYYGSIDRINKDLPDELKNLSLMSKICDLNKEQLIKLKEYLK</sequence>
<dbReference type="Gene3D" id="1.20.1580.10">
    <property type="entry name" value="ABC transporter ATPase like domain"/>
    <property type="match status" value="3"/>
</dbReference>
<protein>
    <recommendedName>
        <fullName evidence="12">UvrABC system protein A</fullName>
    </recommendedName>
    <alternativeName>
        <fullName evidence="13">Excinuclease ABC subunit A</fullName>
    </alternativeName>
</protein>
<keyword evidence="7" id="KW-0067">ATP-binding</keyword>
<dbReference type="InterPro" id="IPR003439">
    <property type="entry name" value="ABC_transporter-like_ATP-bd"/>
</dbReference>
<evidence type="ECO:0000256" key="11">
    <source>
        <dbReference type="ARBA" id="ARBA00038000"/>
    </source>
</evidence>
<dbReference type="EMBL" id="CP021934">
    <property type="protein sequence ID" value="ASC02751.1"/>
    <property type="molecule type" value="Genomic_DNA"/>
</dbReference>
<evidence type="ECO:0000256" key="10">
    <source>
        <dbReference type="ARBA" id="ARBA00023204"/>
    </source>
</evidence>
<evidence type="ECO:0000256" key="13">
    <source>
        <dbReference type="ARBA" id="ARBA00042156"/>
    </source>
</evidence>
<dbReference type="RefSeq" id="WP_088337115.1">
    <property type="nucleotide sequence ID" value="NZ_CP021934.1"/>
</dbReference>
<keyword evidence="5" id="KW-0227">DNA damage</keyword>
<keyword evidence="9" id="KW-0238">DNA-binding</keyword>
<dbReference type="GO" id="GO:0005524">
    <property type="term" value="F:ATP binding"/>
    <property type="evidence" value="ECO:0007669"/>
    <property type="project" value="UniProtKB-KW"/>
</dbReference>
<dbReference type="PANTHER" id="PTHR43152">
    <property type="entry name" value="UVRABC SYSTEM PROTEIN A"/>
    <property type="match status" value="1"/>
</dbReference>
<name>A0A1Z3CGP2_FUSNP</name>
<evidence type="ECO:0000256" key="3">
    <source>
        <dbReference type="ARBA" id="ARBA00022737"/>
    </source>
</evidence>
<dbReference type="Pfam" id="PF00005">
    <property type="entry name" value="ABC_tran"/>
    <property type="match status" value="1"/>
</dbReference>
<proteinExistence type="inferred from homology"/>
<dbReference type="SUPFAM" id="SSF57938">
    <property type="entry name" value="DnaJ/Hsp40 cysteine-rich domain"/>
    <property type="match status" value="1"/>
</dbReference>
<keyword evidence="6" id="KW-0228">DNA excision</keyword>
<accession>A0A1Z3CGP2</accession>
<evidence type="ECO:0000256" key="1">
    <source>
        <dbReference type="ARBA" id="ARBA00004496"/>
    </source>
</evidence>
<evidence type="ECO:0000256" key="6">
    <source>
        <dbReference type="ARBA" id="ARBA00022769"/>
    </source>
</evidence>
<evidence type="ECO:0000313" key="15">
    <source>
        <dbReference type="EMBL" id="ASC02751.1"/>
    </source>
</evidence>
<evidence type="ECO:0000256" key="7">
    <source>
        <dbReference type="ARBA" id="ARBA00022840"/>
    </source>
</evidence>
<feature type="domain" description="AAA+ ATPase" evidence="14">
    <location>
        <begin position="20"/>
        <end position="322"/>
    </location>
</feature>
<dbReference type="Gene3D" id="3.40.50.300">
    <property type="entry name" value="P-loop containing nucleotide triphosphate hydrolases"/>
    <property type="match status" value="3"/>
</dbReference>
<dbReference type="InterPro" id="IPR027417">
    <property type="entry name" value="P-loop_NTPase"/>
</dbReference>
<dbReference type="PROSITE" id="PS00211">
    <property type="entry name" value="ABC_TRANSPORTER_1"/>
    <property type="match status" value="1"/>
</dbReference>
<evidence type="ECO:0000313" key="16">
    <source>
        <dbReference type="Proteomes" id="UP000196759"/>
    </source>
</evidence>
<keyword evidence="3" id="KW-0677">Repeat</keyword>
<evidence type="ECO:0000256" key="12">
    <source>
        <dbReference type="ARBA" id="ARBA00039316"/>
    </source>
</evidence>
<evidence type="ECO:0000256" key="9">
    <source>
        <dbReference type="ARBA" id="ARBA00023125"/>
    </source>
</evidence>
<comment type="subcellular location">
    <subcellularLocation>
        <location evidence="1">Cytoplasm</location>
    </subcellularLocation>
</comment>
<keyword evidence="8" id="KW-0267">Excision nuclease</keyword>
<evidence type="ECO:0000256" key="8">
    <source>
        <dbReference type="ARBA" id="ARBA00022881"/>
    </source>
</evidence>
<feature type="domain" description="AAA+ ATPase" evidence="14">
    <location>
        <begin position="343"/>
        <end position="535"/>
    </location>
</feature>
<reference evidence="15 16" key="1">
    <citation type="submission" date="2017-06" db="EMBL/GenBank/DDBJ databases">
        <title>Draft genome sequence of Fusobacterium nucleatum subsp. polymorphum KCOM 1260 (=ChDC F218).</title>
        <authorList>
            <person name="Kook J.-K."/>
            <person name="Park S.-N."/>
            <person name="Lim Y.K."/>
            <person name="Roh H."/>
        </authorList>
    </citation>
    <scope>NUCLEOTIDE SEQUENCE [LARGE SCALE GENOMIC DNA]</scope>
    <source>
        <strain evidence="16">KCOM 1260 (ChDC F218)</strain>
    </source>
</reference>
<evidence type="ECO:0000259" key="14">
    <source>
        <dbReference type="SMART" id="SM00382"/>
    </source>
</evidence>
<dbReference type="Proteomes" id="UP000196759">
    <property type="component" value="Chromosome"/>
</dbReference>
<keyword evidence="4" id="KW-0547">Nucleotide-binding</keyword>
<dbReference type="SUPFAM" id="SSF52540">
    <property type="entry name" value="P-loop containing nucleoside triphosphate hydrolases"/>
    <property type="match status" value="2"/>
</dbReference>
<keyword evidence="10" id="KW-0234">DNA repair</keyword>
<gene>
    <name evidence="15" type="ORF">CBG50_05150</name>
</gene>
<dbReference type="GO" id="GO:0004518">
    <property type="term" value="F:nuclease activity"/>
    <property type="evidence" value="ECO:0007669"/>
    <property type="project" value="UniProtKB-KW"/>
</dbReference>
<keyword evidence="2" id="KW-0963">Cytoplasm</keyword>
<evidence type="ECO:0000256" key="5">
    <source>
        <dbReference type="ARBA" id="ARBA00022763"/>
    </source>
</evidence>
<dbReference type="GO" id="GO:0016887">
    <property type="term" value="F:ATP hydrolysis activity"/>
    <property type="evidence" value="ECO:0007669"/>
    <property type="project" value="InterPro"/>
</dbReference>
<evidence type="ECO:0000256" key="2">
    <source>
        <dbReference type="ARBA" id="ARBA00022490"/>
    </source>
</evidence>
<dbReference type="GO" id="GO:0006281">
    <property type="term" value="P:DNA repair"/>
    <property type="evidence" value="ECO:0007669"/>
    <property type="project" value="UniProtKB-KW"/>
</dbReference>
<dbReference type="GO" id="GO:0005737">
    <property type="term" value="C:cytoplasm"/>
    <property type="evidence" value="ECO:0007669"/>
    <property type="project" value="UniProtKB-SubCell"/>
</dbReference>